<dbReference type="PROSITE" id="PS00041">
    <property type="entry name" value="HTH_ARAC_FAMILY_1"/>
    <property type="match status" value="1"/>
</dbReference>
<evidence type="ECO:0000313" key="5">
    <source>
        <dbReference type="EMBL" id="MBR8672244.1"/>
    </source>
</evidence>
<dbReference type="PRINTS" id="PR00032">
    <property type="entry name" value="HTHARAC"/>
</dbReference>
<dbReference type="InterPro" id="IPR037923">
    <property type="entry name" value="HTH-like"/>
</dbReference>
<protein>
    <submittedName>
        <fullName evidence="5">Helix-turn-helix transcriptional regulator</fullName>
    </submittedName>
</protein>
<evidence type="ECO:0000259" key="4">
    <source>
        <dbReference type="PROSITE" id="PS01124"/>
    </source>
</evidence>
<accession>A0A941GKR7</accession>
<dbReference type="RefSeq" id="WP_212121536.1">
    <property type="nucleotide sequence ID" value="NZ_JAGTPX020000032.1"/>
</dbReference>
<dbReference type="Gene3D" id="2.60.120.10">
    <property type="entry name" value="Jelly Rolls"/>
    <property type="match status" value="1"/>
</dbReference>
<dbReference type="Gene3D" id="1.10.10.60">
    <property type="entry name" value="Homeodomain-like"/>
    <property type="match status" value="2"/>
</dbReference>
<name>A0A941GKR7_NIACI</name>
<proteinExistence type="predicted"/>
<dbReference type="PANTHER" id="PTHR43280:SF28">
    <property type="entry name" value="HTH-TYPE TRANSCRIPTIONAL ACTIVATOR RHAS"/>
    <property type="match status" value="1"/>
</dbReference>
<keyword evidence="1" id="KW-0805">Transcription regulation</keyword>
<dbReference type="GO" id="GO:0043565">
    <property type="term" value="F:sequence-specific DNA binding"/>
    <property type="evidence" value="ECO:0007669"/>
    <property type="project" value="InterPro"/>
</dbReference>
<dbReference type="SUPFAM" id="SSF51215">
    <property type="entry name" value="Regulatory protein AraC"/>
    <property type="match status" value="1"/>
</dbReference>
<dbReference type="GO" id="GO:0003700">
    <property type="term" value="F:DNA-binding transcription factor activity"/>
    <property type="evidence" value="ECO:0007669"/>
    <property type="project" value="InterPro"/>
</dbReference>
<dbReference type="InterPro" id="IPR020449">
    <property type="entry name" value="Tscrpt_reg_AraC-type_HTH"/>
</dbReference>
<dbReference type="AlphaFoldDB" id="A0A941GKR7"/>
<dbReference type="SUPFAM" id="SSF46689">
    <property type="entry name" value="Homeodomain-like"/>
    <property type="match status" value="2"/>
</dbReference>
<dbReference type="PROSITE" id="PS01124">
    <property type="entry name" value="HTH_ARAC_FAMILY_2"/>
    <property type="match status" value="1"/>
</dbReference>
<dbReference type="Pfam" id="PF02311">
    <property type="entry name" value="AraC_binding"/>
    <property type="match status" value="1"/>
</dbReference>
<dbReference type="InterPro" id="IPR014710">
    <property type="entry name" value="RmlC-like_jellyroll"/>
</dbReference>
<sequence>MVFFEDHGVEEKESFEKFTLINDSFPLHFHRAYELIIVNEGELFVRVDQKEYLLQKNDVAFIFPNQLHEFKTIHHSHISVVIFSPELIGHFFMNYKGFVPENNVIHLHNTPILQTLHSIYQQKSFLYDICGKLVENTSLTPVEYSTKMKVFHKILLYVDQHYSYDCTLITVAKHLQYDYAYLSKLFVHITNRTFTEYLTHYRISQACYQLKNSQQPIGEIALNCGYNNLRSFHRNFKKVTNISPKKYRELA</sequence>
<dbReference type="InterPro" id="IPR003313">
    <property type="entry name" value="AraC-bd"/>
</dbReference>
<dbReference type="InterPro" id="IPR018060">
    <property type="entry name" value="HTH_AraC"/>
</dbReference>
<gene>
    <name evidence="5" type="ORF">KD144_22145</name>
</gene>
<organism evidence="5">
    <name type="scientific">Niallia circulans</name>
    <name type="common">Bacillus circulans</name>
    <dbReference type="NCBI Taxonomy" id="1397"/>
    <lineage>
        <taxon>Bacteria</taxon>
        <taxon>Bacillati</taxon>
        <taxon>Bacillota</taxon>
        <taxon>Bacilli</taxon>
        <taxon>Bacillales</taxon>
        <taxon>Bacillaceae</taxon>
        <taxon>Niallia</taxon>
    </lineage>
</organism>
<evidence type="ECO:0000256" key="1">
    <source>
        <dbReference type="ARBA" id="ARBA00023015"/>
    </source>
</evidence>
<keyword evidence="3" id="KW-0804">Transcription</keyword>
<dbReference type="Pfam" id="PF12833">
    <property type="entry name" value="HTH_18"/>
    <property type="match status" value="1"/>
</dbReference>
<dbReference type="SMART" id="SM00342">
    <property type="entry name" value="HTH_ARAC"/>
    <property type="match status" value="1"/>
</dbReference>
<reference evidence="5" key="1">
    <citation type="submission" date="2021-04" db="EMBL/GenBank/DDBJ databases">
        <title>Genomic analysis of electroactive and textile dye degrading Bacillus circulans strain: DC10 isolated from constructed wetland-microbial fuel cells treating textile dye wastewaters.</title>
        <authorList>
            <person name="Patel D.U."/>
            <person name="Desai C.R."/>
        </authorList>
    </citation>
    <scope>NUCLEOTIDE SEQUENCE</scope>
    <source>
        <strain evidence="5">DC10</strain>
    </source>
</reference>
<evidence type="ECO:0000256" key="3">
    <source>
        <dbReference type="ARBA" id="ARBA00023163"/>
    </source>
</evidence>
<dbReference type="EMBL" id="JAGTPX010000035">
    <property type="protein sequence ID" value="MBR8672244.1"/>
    <property type="molecule type" value="Genomic_DNA"/>
</dbReference>
<dbReference type="InterPro" id="IPR018062">
    <property type="entry name" value="HTH_AraC-typ_CS"/>
</dbReference>
<dbReference type="InterPro" id="IPR009057">
    <property type="entry name" value="Homeodomain-like_sf"/>
</dbReference>
<evidence type="ECO:0000256" key="2">
    <source>
        <dbReference type="ARBA" id="ARBA00023125"/>
    </source>
</evidence>
<feature type="domain" description="HTH araC/xylS-type" evidence="4">
    <location>
        <begin position="152"/>
        <end position="250"/>
    </location>
</feature>
<dbReference type="PANTHER" id="PTHR43280">
    <property type="entry name" value="ARAC-FAMILY TRANSCRIPTIONAL REGULATOR"/>
    <property type="match status" value="1"/>
</dbReference>
<comment type="caution">
    <text evidence="5">The sequence shown here is derived from an EMBL/GenBank/DDBJ whole genome shotgun (WGS) entry which is preliminary data.</text>
</comment>
<keyword evidence="2" id="KW-0238">DNA-binding</keyword>